<keyword evidence="2" id="KW-1185">Reference proteome</keyword>
<evidence type="ECO:0000313" key="1">
    <source>
        <dbReference type="EMBL" id="KAI3777539.1"/>
    </source>
</evidence>
<evidence type="ECO:0000313" key="2">
    <source>
        <dbReference type="Proteomes" id="UP001056120"/>
    </source>
</evidence>
<accession>A0ACB9G1Y3</accession>
<gene>
    <name evidence="1" type="ORF">L1987_47339</name>
</gene>
<comment type="caution">
    <text evidence="1">The sequence shown here is derived from an EMBL/GenBank/DDBJ whole genome shotgun (WGS) entry which is preliminary data.</text>
</comment>
<dbReference type="Proteomes" id="UP001056120">
    <property type="component" value="Linkage Group LG15"/>
</dbReference>
<sequence length="115" mass="11866">MVADCAEVAMMVPALCGDDGKAFGCEGFFNKKRTSETSEQATTALGFALVMAADCGTTMVKPFKGFCSGCEGFFKEKRTSEQATTTLGFALVMAADCAAVAMMVAGLCGDDGKAL</sequence>
<dbReference type="EMBL" id="CM042032">
    <property type="protein sequence ID" value="KAI3777539.1"/>
    <property type="molecule type" value="Genomic_DNA"/>
</dbReference>
<reference evidence="2" key="1">
    <citation type="journal article" date="2022" name="Mol. Ecol. Resour.">
        <title>The genomes of chicory, endive, great burdock and yacon provide insights into Asteraceae palaeo-polyploidization history and plant inulin production.</title>
        <authorList>
            <person name="Fan W."/>
            <person name="Wang S."/>
            <person name="Wang H."/>
            <person name="Wang A."/>
            <person name="Jiang F."/>
            <person name="Liu H."/>
            <person name="Zhao H."/>
            <person name="Xu D."/>
            <person name="Zhang Y."/>
        </authorList>
    </citation>
    <scope>NUCLEOTIDE SEQUENCE [LARGE SCALE GENOMIC DNA]</scope>
    <source>
        <strain evidence="2">cv. Yunnan</strain>
    </source>
</reference>
<name>A0ACB9G1Y3_9ASTR</name>
<protein>
    <submittedName>
        <fullName evidence="1">Uncharacterized protein</fullName>
    </submittedName>
</protein>
<reference evidence="1 2" key="2">
    <citation type="journal article" date="2022" name="Mol. Ecol. Resour.">
        <title>The genomes of chicory, endive, great burdock and yacon provide insights into Asteraceae paleo-polyploidization history and plant inulin production.</title>
        <authorList>
            <person name="Fan W."/>
            <person name="Wang S."/>
            <person name="Wang H."/>
            <person name="Wang A."/>
            <person name="Jiang F."/>
            <person name="Liu H."/>
            <person name="Zhao H."/>
            <person name="Xu D."/>
            <person name="Zhang Y."/>
        </authorList>
    </citation>
    <scope>NUCLEOTIDE SEQUENCE [LARGE SCALE GENOMIC DNA]</scope>
    <source>
        <strain evidence="2">cv. Yunnan</strain>
        <tissue evidence="1">Leaves</tissue>
    </source>
</reference>
<proteinExistence type="predicted"/>
<organism evidence="1 2">
    <name type="scientific">Smallanthus sonchifolius</name>
    <dbReference type="NCBI Taxonomy" id="185202"/>
    <lineage>
        <taxon>Eukaryota</taxon>
        <taxon>Viridiplantae</taxon>
        <taxon>Streptophyta</taxon>
        <taxon>Embryophyta</taxon>
        <taxon>Tracheophyta</taxon>
        <taxon>Spermatophyta</taxon>
        <taxon>Magnoliopsida</taxon>
        <taxon>eudicotyledons</taxon>
        <taxon>Gunneridae</taxon>
        <taxon>Pentapetalae</taxon>
        <taxon>asterids</taxon>
        <taxon>campanulids</taxon>
        <taxon>Asterales</taxon>
        <taxon>Asteraceae</taxon>
        <taxon>Asteroideae</taxon>
        <taxon>Heliantheae alliance</taxon>
        <taxon>Millerieae</taxon>
        <taxon>Smallanthus</taxon>
    </lineage>
</organism>